<dbReference type="GO" id="GO:0046872">
    <property type="term" value="F:metal ion binding"/>
    <property type="evidence" value="ECO:0007669"/>
    <property type="project" value="UniProtKB-KW"/>
</dbReference>
<dbReference type="AlphaFoldDB" id="A0ABD3MZ71"/>
<feature type="domain" description="PAP-associated" evidence="9">
    <location>
        <begin position="593"/>
        <end position="647"/>
    </location>
</feature>
<feature type="compositionally biased region" description="Basic and acidic residues" evidence="8">
    <location>
        <begin position="839"/>
        <end position="855"/>
    </location>
</feature>
<evidence type="ECO:0000256" key="7">
    <source>
        <dbReference type="ARBA" id="ARBA00022842"/>
    </source>
</evidence>
<proteinExistence type="predicted"/>
<dbReference type="Pfam" id="PF22600">
    <property type="entry name" value="MTPAP-like_central"/>
    <property type="match status" value="1"/>
</dbReference>
<dbReference type="PANTHER" id="PTHR12271">
    <property type="entry name" value="POLY A POLYMERASE CID PAP -RELATED"/>
    <property type="match status" value="1"/>
</dbReference>
<feature type="compositionally biased region" description="Low complexity" evidence="8">
    <location>
        <begin position="761"/>
        <end position="770"/>
    </location>
</feature>
<comment type="cofactor">
    <cofactor evidence="2">
        <name>Mg(2+)</name>
        <dbReference type="ChEBI" id="CHEBI:18420"/>
    </cofactor>
</comment>
<comment type="cofactor">
    <cofactor evidence="1">
        <name>Mn(2+)</name>
        <dbReference type="ChEBI" id="CHEBI:29035"/>
    </cofactor>
</comment>
<dbReference type="GO" id="GO:0005737">
    <property type="term" value="C:cytoplasm"/>
    <property type="evidence" value="ECO:0007669"/>
    <property type="project" value="UniProtKB-SubCell"/>
</dbReference>
<dbReference type="Gene3D" id="3.30.460.10">
    <property type="entry name" value="Beta Polymerase, domain 2"/>
    <property type="match status" value="1"/>
</dbReference>
<dbReference type="GO" id="GO:0016740">
    <property type="term" value="F:transferase activity"/>
    <property type="evidence" value="ECO:0007669"/>
    <property type="project" value="UniProtKB-KW"/>
</dbReference>
<keyword evidence="6" id="KW-0479">Metal-binding</keyword>
<dbReference type="InterPro" id="IPR002058">
    <property type="entry name" value="PAP_assoc"/>
</dbReference>
<sequence>MPCPPHHISSLSIDGDGWIIARRDEKEGRQEDAVQGSIEIIPSCQKLLEETKLTLSSDVFGNSDDNSNDANDVALEQLPSRPKLATCLLKVIADIRRMGAPSVRDHRRKEQKQGDVRNGRPAKKGNRRVAMMEEQRKLRQENEQQKLEQSTQQSGQAQQDEEMEVPDGGEGFVRIEDSNDPEPADELEIPVGLRLAAVFNSLRVLIDITRPMLNHPKRQDLTLKMLNGPSVKRGDNKHRYFLISKHVYSKVTYGSWKDITGEYSKLLDELQDGLEERMSKFNNDGQYELVAKDWVVSLFNHELFMNEELLANTCMKLSNMNPEGASKLHAALIDRFENDHDYSQVLLKASINRLQKSLTSAISNVFRGTRLTVYGSCLSGLALEGSHDVDVSVYIPELDMMKKSFDSGTVSADQYEKSMRRVIFKVRDTLQFCRFERFIDLLAITRARVPVIKGKMYAQNPYTQDGALAFDLCFLNDLAVVNSSLLREYSLFHKNVRILMLSVKSFAKTCGLASAADGTLSSYSWLNLVVFYLQCLGMLPVLQCPIMMKEHGQQSDPANPWHSINGLETFYLTKELVELKNIWKQSSRVKYDNLGVILYGFFNFYSSIFPDKTVAASIRFGKISLQKTALHSTSRLWRLSVEDPFETCESHCPHDLGCHLKEDGQKRIRETLVRAKNGFEAFLGMLPGETMHADGAYSIFLSSWLGPSKSNIKTESGLAATAKSRNCHPQIAPSLGRAHNNEVHHQRAGVNGRHLNKGRGSTYYSTTSSTRPGKKGSYTTTVYGNTDKKSTNDHPRHSKRDGNVHKSCGTTYYKTPSMHPGRKNGNETKIVHGNTNEKSANDHPRHSKRDGDVRKSRTTYYNTTSMHRHGGGNGNDTGNTIEKAATQTPKKTSYQPEQKYDE</sequence>
<evidence type="ECO:0000259" key="9">
    <source>
        <dbReference type="Pfam" id="PF03828"/>
    </source>
</evidence>
<accession>A0ABD3MZ71</accession>
<dbReference type="Pfam" id="PF03828">
    <property type="entry name" value="PAP_assoc"/>
    <property type="match status" value="1"/>
</dbReference>
<keyword evidence="12" id="KW-1185">Reference proteome</keyword>
<evidence type="ECO:0000259" key="10">
    <source>
        <dbReference type="Pfam" id="PF22600"/>
    </source>
</evidence>
<evidence type="ECO:0000256" key="8">
    <source>
        <dbReference type="SAM" id="MobiDB-lite"/>
    </source>
</evidence>
<dbReference type="Gene3D" id="1.10.1410.10">
    <property type="match status" value="1"/>
</dbReference>
<feature type="region of interest" description="Disordered" evidence="8">
    <location>
        <begin position="747"/>
        <end position="902"/>
    </location>
</feature>
<protein>
    <recommendedName>
        <fullName evidence="13">PAP-associated domain-containing protein</fullName>
    </recommendedName>
</protein>
<feature type="compositionally biased region" description="Basic and acidic residues" evidence="8">
    <location>
        <begin position="786"/>
        <end position="804"/>
    </location>
</feature>
<reference evidence="11 12" key="1">
    <citation type="submission" date="2024-10" db="EMBL/GenBank/DDBJ databases">
        <title>Updated reference genomes for cyclostephanoid diatoms.</title>
        <authorList>
            <person name="Roberts W.R."/>
            <person name="Alverson A.J."/>
        </authorList>
    </citation>
    <scope>NUCLEOTIDE SEQUENCE [LARGE SCALE GENOMIC DNA]</scope>
    <source>
        <strain evidence="11 12">AJA276-08</strain>
    </source>
</reference>
<evidence type="ECO:0000313" key="11">
    <source>
        <dbReference type="EMBL" id="KAL3767241.1"/>
    </source>
</evidence>
<dbReference type="Proteomes" id="UP001530315">
    <property type="component" value="Unassembled WGS sequence"/>
</dbReference>
<feature type="domain" description="Poly(A) RNA polymerase mitochondrial-like central palm" evidence="10">
    <location>
        <begin position="352"/>
        <end position="490"/>
    </location>
</feature>
<keyword evidence="7" id="KW-0460">Magnesium</keyword>
<dbReference type="EMBL" id="JALLAZ020001711">
    <property type="protein sequence ID" value="KAL3767241.1"/>
    <property type="molecule type" value="Genomic_DNA"/>
</dbReference>
<dbReference type="SUPFAM" id="SSF81301">
    <property type="entry name" value="Nucleotidyltransferase"/>
    <property type="match status" value="1"/>
</dbReference>
<evidence type="ECO:0008006" key="13">
    <source>
        <dbReference type="Google" id="ProtNLM"/>
    </source>
</evidence>
<evidence type="ECO:0000256" key="2">
    <source>
        <dbReference type="ARBA" id="ARBA00001946"/>
    </source>
</evidence>
<dbReference type="SUPFAM" id="SSF81631">
    <property type="entry name" value="PAP/OAS1 substrate-binding domain"/>
    <property type="match status" value="1"/>
</dbReference>
<evidence type="ECO:0000256" key="5">
    <source>
        <dbReference type="ARBA" id="ARBA00022679"/>
    </source>
</evidence>
<comment type="caution">
    <text evidence="11">The sequence shown here is derived from an EMBL/GenBank/DDBJ whole genome shotgun (WGS) entry which is preliminary data.</text>
</comment>
<evidence type="ECO:0000256" key="6">
    <source>
        <dbReference type="ARBA" id="ARBA00022723"/>
    </source>
</evidence>
<comment type="subcellular location">
    <subcellularLocation>
        <location evidence="3">Cytoplasm</location>
    </subcellularLocation>
</comment>
<name>A0ABD3MZ71_9STRA</name>
<feature type="compositionally biased region" description="Basic and acidic residues" evidence="8">
    <location>
        <begin position="130"/>
        <end position="146"/>
    </location>
</feature>
<organism evidence="11 12">
    <name type="scientific">Stephanodiscus triporus</name>
    <dbReference type="NCBI Taxonomy" id="2934178"/>
    <lineage>
        <taxon>Eukaryota</taxon>
        <taxon>Sar</taxon>
        <taxon>Stramenopiles</taxon>
        <taxon>Ochrophyta</taxon>
        <taxon>Bacillariophyta</taxon>
        <taxon>Coscinodiscophyceae</taxon>
        <taxon>Thalassiosirophycidae</taxon>
        <taxon>Stephanodiscales</taxon>
        <taxon>Stephanodiscaceae</taxon>
        <taxon>Stephanodiscus</taxon>
    </lineage>
</organism>
<evidence type="ECO:0000256" key="1">
    <source>
        <dbReference type="ARBA" id="ARBA00001936"/>
    </source>
</evidence>
<feature type="compositionally biased region" description="Polar residues" evidence="8">
    <location>
        <begin position="885"/>
        <end position="896"/>
    </location>
</feature>
<evidence type="ECO:0000256" key="3">
    <source>
        <dbReference type="ARBA" id="ARBA00004496"/>
    </source>
</evidence>
<gene>
    <name evidence="11" type="ORF">ACHAW5_005252</name>
</gene>
<evidence type="ECO:0000313" key="12">
    <source>
        <dbReference type="Proteomes" id="UP001530315"/>
    </source>
</evidence>
<dbReference type="PANTHER" id="PTHR12271:SF40">
    <property type="entry name" value="POLY(A) RNA POLYMERASE GLD2"/>
    <property type="match status" value="1"/>
</dbReference>
<keyword evidence="4" id="KW-0963">Cytoplasm</keyword>
<dbReference type="CDD" id="cd05402">
    <property type="entry name" value="NT_PAP_TUTase"/>
    <property type="match status" value="1"/>
</dbReference>
<evidence type="ECO:0000256" key="4">
    <source>
        <dbReference type="ARBA" id="ARBA00022490"/>
    </source>
</evidence>
<dbReference type="InterPro" id="IPR054708">
    <property type="entry name" value="MTPAP-like_central"/>
</dbReference>
<feature type="region of interest" description="Disordered" evidence="8">
    <location>
        <begin position="100"/>
        <end position="185"/>
    </location>
</feature>
<keyword evidence="5" id="KW-0808">Transferase</keyword>
<dbReference type="InterPro" id="IPR043519">
    <property type="entry name" value="NT_sf"/>
</dbReference>
<feature type="compositionally biased region" description="Low complexity" evidence="8">
    <location>
        <begin position="149"/>
        <end position="158"/>
    </location>
</feature>